<gene>
    <name evidence="1" type="ORF">EBI00_15825</name>
</gene>
<reference evidence="1 2" key="1">
    <citation type="journal article" date="2012" name="Int. J. Syst. Evol. Microbiol.">
        <title>Marinomonas hwangdonensis sp. nov., isolated from seawater.</title>
        <authorList>
            <person name="Jung Y.T."/>
            <person name="Oh T.K."/>
            <person name="Yoon J.H."/>
        </authorList>
    </citation>
    <scope>NUCLEOTIDE SEQUENCE [LARGE SCALE GENOMIC DNA]</scope>
    <source>
        <strain evidence="1 2">HDW-15</strain>
    </source>
</reference>
<comment type="caution">
    <text evidence="1">The sequence shown here is derived from an EMBL/GenBank/DDBJ whole genome shotgun (WGS) entry which is preliminary data.</text>
</comment>
<protein>
    <submittedName>
        <fullName evidence="1">Uncharacterized protein</fullName>
    </submittedName>
</protein>
<evidence type="ECO:0000313" key="1">
    <source>
        <dbReference type="EMBL" id="RNF46979.1"/>
    </source>
</evidence>
<sequence length="72" mass="8413">MVSGATFEVIEKFYPVTLEFSQSEIESRERRCEPLYELQEGFDRFIPDFPVILQGDGHPWALAKERAIKSDY</sequence>
<accession>A0A3M8PSD3</accession>
<keyword evidence="2" id="KW-1185">Reference proteome</keyword>
<dbReference type="Proteomes" id="UP000280507">
    <property type="component" value="Unassembled WGS sequence"/>
</dbReference>
<evidence type="ECO:0000313" key="2">
    <source>
        <dbReference type="Proteomes" id="UP000280507"/>
    </source>
</evidence>
<name>A0A3M8PSD3_9GAMM</name>
<organism evidence="1 2">
    <name type="scientific">Marinomonas hwangdonensis</name>
    <dbReference type="NCBI Taxonomy" id="1053647"/>
    <lineage>
        <taxon>Bacteria</taxon>
        <taxon>Pseudomonadati</taxon>
        <taxon>Pseudomonadota</taxon>
        <taxon>Gammaproteobacteria</taxon>
        <taxon>Oceanospirillales</taxon>
        <taxon>Oceanospirillaceae</taxon>
        <taxon>Marinomonas</taxon>
    </lineage>
</organism>
<proteinExistence type="predicted"/>
<dbReference type="EMBL" id="RIZG01000019">
    <property type="protein sequence ID" value="RNF46979.1"/>
    <property type="molecule type" value="Genomic_DNA"/>
</dbReference>
<dbReference type="AlphaFoldDB" id="A0A3M8PSD3"/>